<feature type="signal peptide" evidence="1">
    <location>
        <begin position="1"/>
        <end position="19"/>
    </location>
</feature>
<name>A0A915HJ10_ROMCU</name>
<evidence type="ECO:0000256" key="1">
    <source>
        <dbReference type="SAM" id="SignalP"/>
    </source>
</evidence>
<proteinExistence type="predicted"/>
<dbReference type="AlphaFoldDB" id="A0A915HJ10"/>
<evidence type="ECO:0000313" key="2">
    <source>
        <dbReference type="Proteomes" id="UP000887565"/>
    </source>
</evidence>
<sequence length="72" mass="8159">MHKIQASSLLLKWFQLLLSKQTCKTDGGLGEDRRAHTLPQLIIIFVCTLYTFCMWEPSVAKGSLATFSIEEI</sequence>
<keyword evidence="1" id="KW-0732">Signal</keyword>
<dbReference type="Proteomes" id="UP000887565">
    <property type="component" value="Unplaced"/>
</dbReference>
<reference evidence="3" key="1">
    <citation type="submission" date="2022-11" db="UniProtKB">
        <authorList>
            <consortium name="WormBaseParasite"/>
        </authorList>
    </citation>
    <scope>IDENTIFICATION</scope>
</reference>
<keyword evidence="2" id="KW-1185">Reference proteome</keyword>
<organism evidence="2 3">
    <name type="scientific">Romanomermis culicivorax</name>
    <name type="common">Nematode worm</name>
    <dbReference type="NCBI Taxonomy" id="13658"/>
    <lineage>
        <taxon>Eukaryota</taxon>
        <taxon>Metazoa</taxon>
        <taxon>Ecdysozoa</taxon>
        <taxon>Nematoda</taxon>
        <taxon>Enoplea</taxon>
        <taxon>Dorylaimia</taxon>
        <taxon>Mermithida</taxon>
        <taxon>Mermithoidea</taxon>
        <taxon>Mermithidae</taxon>
        <taxon>Romanomermis</taxon>
    </lineage>
</organism>
<evidence type="ECO:0000313" key="3">
    <source>
        <dbReference type="WBParaSite" id="nRc.2.0.1.t01575-RA"/>
    </source>
</evidence>
<feature type="chain" id="PRO_5036995566" evidence="1">
    <location>
        <begin position="20"/>
        <end position="72"/>
    </location>
</feature>
<protein>
    <submittedName>
        <fullName evidence="3">Uncharacterized protein</fullName>
    </submittedName>
</protein>
<accession>A0A915HJ10</accession>
<dbReference type="WBParaSite" id="nRc.2.0.1.t01575-RA">
    <property type="protein sequence ID" value="nRc.2.0.1.t01575-RA"/>
    <property type="gene ID" value="nRc.2.0.1.g01575"/>
</dbReference>